<keyword evidence="3" id="KW-1185">Reference proteome</keyword>
<protein>
    <submittedName>
        <fullName evidence="2">Uncharacterized protein</fullName>
    </submittedName>
</protein>
<evidence type="ECO:0000313" key="3">
    <source>
        <dbReference type="Proteomes" id="UP000030764"/>
    </source>
</evidence>
<name>A0A085NKT8_9BILA</name>
<gene>
    <name evidence="1" type="ORF">M513_02237</name>
    <name evidence="2" type="ORF">M514_02237</name>
</gene>
<dbReference type="Proteomes" id="UP000030764">
    <property type="component" value="Unassembled WGS sequence"/>
</dbReference>
<organism evidence="2">
    <name type="scientific">Trichuris suis</name>
    <name type="common">pig whipworm</name>
    <dbReference type="NCBI Taxonomy" id="68888"/>
    <lineage>
        <taxon>Eukaryota</taxon>
        <taxon>Metazoa</taxon>
        <taxon>Ecdysozoa</taxon>
        <taxon>Nematoda</taxon>
        <taxon>Enoplea</taxon>
        <taxon>Dorylaimia</taxon>
        <taxon>Trichinellida</taxon>
        <taxon>Trichuridae</taxon>
        <taxon>Trichuris</taxon>
    </lineage>
</organism>
<proteinExistence type="predicted"/>
<dbReference type="AlphaFoldDB" id="A0A085NKT8"/>
<accession>A0A085NKT8</accession>
<evidence type="ECO:0000313" key="2">
    <source>
        <dbReference type="EMBL" id="KFD70084.1"/>
    </source>
</evidence>
<dbReference type="EMBL" id="KL363191">
    <property type="protein sequence ID" value="KFD56980.1"/>
    <property type="molecule type" value="Genomic_DNA"/>
</dbReference>
<evidence type="ECO:0000313" key="1">
    <source>
        <dbReference type="EMBL" id="KFD56980.1"/>
    </source>
</evidence>
<reference evidence="2 3" key="1">
    <citation type="journal article" date="2014" name="Nat. Genet.">
        <title>Genome and transcriptome of the porcine whipworm Trichuris suis.</title>
        <authorList>
            <person name="Jex A.R."/>
            <person name="Nejsum P."/>
            <person name="Schwarz E.M."/>
            <person name="Hu L."/>
            <person name="Young N.D."/>
            <person name="Hall R.S."/>
            <person name="Korhonen P.K."/>
            <person name="Liao S."/>
            <person name="Thamsborg S."/>
            <person name="Xia J."/>
            <person name="Xu P."/>
            <person name="Wang S."/>
            <person name="Scheerlinck J.P."/>
            <person name="Hofmann A."/>
            <person name="Sternberg P.W."/>
            <person name="Wang J."/>
            <person name="Gasser R.B."/>
        </authorList>
    </citation>
    <scope>NUCLEOTIDE SEQUENCE [LARGE SCALE GENOMIC DNA]</scope>
    <source>
        <strain evidence="2">DCEP-RM93F</strain>
        <strain evidence="1">DCEP-RM93M</strain>
    </source>
</reference>
<dbReference type="EMBL" id="KL367490">
    <property type="protein sequence ID" value="KFD70084.1"/>
    <property type="molecule type" value="Genomic_DNA"/>
</dbReference>
<sequence length="139" mass="15586">MCDPLYSPVLRQLTTSFVLSKAISLGKGLKITMTWKERNQSKPASFQRDDIMDLLNRWPKVIDNNVCNTFCFLKKRSYSGLIEKAVLKGDAFGLLSSSLNLGYDANIMYISFEDSEAMMGDIGKAASSRNPMKISSKDR</sequence>
<dbReference type="Proteomes" id="UP000030758">
    <property type="component" value="Unassembled WGS sequence"/>
</dbReference>